<evidence type="ECO:0000256" key="8">
    <source>
        <dbReference type="ARBA" id="ARBA00023180"/>
    </source>
</evidence>
<organism evidence="10 11">
    <name type="scientific">Euroglyphus maynei</name>
    <name type="common">Mayne's house dust mite</name>
    <dbReference type="NCBI Taxonomy" id="6958"/>
    <lineage>
        <taxon>Eukaryota</taxon>
        <taxon>Metazoa</taxon>
        <taxon>Ecdysozoa</taxon>
        <taxon>Arthropoda</taxon>
        <taxon>Chelicerata</taxon>
        <taxon>Arachnida</taxon>
        <taxon>Acari</taxon>
        <taxon>Acariformes</taxon>
        <taxon>Sarcoptiformes</taxon>
        <taxon>Astigmata</taxon>
        <taxon>Psoroptidia</taxon>
        <taxon>Analgoidea</taxon>
        <taxon>Pyroglyphidae</taxon>
        <taxon>Pyroglyphinae</taxon>
        <taxon>Euroglyphus</taxon>
    </lineage>
</organism>
<dbReference type="InterPro" id="IPR002172">
    <property type="entry name" value="LDrepeatLR_classA_rpt"/>
</dbReference>
<evidence type="ECO:0000256" key="2">
    <source>
        <dbReference type="ARBA" id="ARBA00022692"/>
    </source>
</evidence>
<dbReference type="PROSITE" id="PS50068">
    <property type="entry name" value="LDLRA_2"/>
    <property type="match status" value="4"/>
</dbReference>
<dbReference type="GO" id="GO:0005886">
    <property type="term" value="C:plasma membrane"/>
    <property type="evidence" value="ECO:0007669"/>
    <property type="project" value="TreeGrafter"/>
</dbReference>
<dbReference type="InterPro" id="IPR023415">
    <property type="entry name" value="LDLR_class-A_CS"/>
</dbReference>
<reference evidence="10 11" key="1">
    <citation type="submission" date="2017-03" db="EMBL/GenBank/DDBJ databases">
        <title>Genome Survey of Euroglyphus maynei.</title>
        <authorList>
            <person name="Arlian L.G."/>
            <person name="Morgan M.S."/>
            <person name="Rider S.D."/>
        </authorList>
    </citation>
    <scope>NUCLEOTIDE SEQUENCE [LARGE SCALE GENOMIC DNA]</scope>
    <source>
        <strain evidence="10">Arlian Lab</strain>
        <tissue evidence="10">Whole body</tissue>
    </source>
</reference>
<keyword evidence="5" id="KW-0472">Membrane</keyword>
<feature type="disulfide bond" evidence="9">
    <location>
        <begin position="191"/>
        <end position="206"/>
    </location>
</feature>
<dbReference type="InterPro" id="IPR051221">
    <property type="entry name" value="LDLR-related"/>
</dbReference>
<dbReference type="PANTHER" id="PTHR22722">
    <property type="entry name" value="LOW-DENSITY LIPOPROTEIN RECEPTOR-RELATED PROTEIN 2-RELATED"/>
    <property type="match status" value="1"/>
</dbReference>
<accession>A0A1Y3AUV4</accession>
<gene>
    <name evidence="10" type="ORF">BLA29_010732</name>
</gene>
<dbReference type="Gene3D" id="4.10.400.10">
    <property type="entry name" value="Low-density Lipoprotein Receptor"/>
    <property type="match status" value="4"/>
</dbReference>
<evidence type="ECO:0000313" key="11">
    <source>
        <dbReference type="Proteomes" id="UP000194236"/>
    </source>
</evidence>
<comment type="caution">
    <text evidence="9">Lacks conserved residue(s) required for the propagation of feature annotation.</text>
</comment>
<proteinExistence type="predicted"/>
<dbReference type="CDD" id="cd00112">
    <property type="entry name" value="LDLa"/>
    <property type="match status" value="4"/>
</dbReference>
<comment type="caution">
    <text evidence="10">The sequence shown here is derived from an EMBL/GenBank/DDBJ whole genome shotgun (WGS) entry which is preliminary data.</text>
</comment>
<dbReference type="EMBL" id="MUJZ01061064">
    <property type="protein sequence ID" value="OTF71443.1"/>
    <property type="molecule type" value="Genomic_DNA"/>
</dbReference>
<keyword evidence="4" id="KW-1133">Transmembrane helix</keyword>
<keyword evidence="7" id="KW-0675">Receptor</keyword>
<dbReference type="Proteomes" id="UP000194236">
    <property type="component" value="Unassembled WGS sequence"/>
</dbReference>
<evidence type="ECO:0000256" key="3">
    <source>
        <dbReference type="ARBA" id="ARBA00022737"/>
    </source>
</evidence>
<dbReference type="PRINTS" id="PR00261">
    <property type="entry name" value="LDLRECEPTOR"/>
</dbReference>
<keyword evidence="6 9" id="KW-1015">Disulfide bond</keyword>
<evidence type="ECO:0000313" key="10">
    <source>
        <dbReference type="EMBL" id="OTF71443.1"/>
    </source>
</evidence>
<sequence length="207" mass="22584">MNNVTNLPIIEPSTPFCLDTQFQCPNTTTSECLDKSRICDGIVDCPQDHFDELDCLEKNCGQNFRCGRSIPPISEADSNETLPLNNHTIDTISIKSKSNAQCIPRSYYCDGIWDCHDGSDEIDCHIDKCEPGKVLCRDNSACITGKQACDGVYNCRDRSDEAGCGTKSSCESLGKFYCDDSALCISKSLVCDGIADCLNGADEKECG</sequence>
<keyword evidence="8" id="KW-0325">Glycoprotein</keyword>
<keyword evidence="3" id="KW-0677">Repeat</keyword>
<dbReference type="SMART" id="SM00192">
    <property type="entry name" value="LDLa"/>
    <property type="match status" value="4"/>
</dbReference>
<dbReference type="OrthoDB" id="9990982at2759"/>
<dbReference type="AlphaFoldDB" id="A0A1Y3AUV4"/>
<feature type="disulfide bond" evidence="9">
    <location>
        <begin position="109"/>
        <end position="124"/>
    </location>
</feature>
<comment type="subcellular location">
    <subcellularLocation>
        <location evidence="1">Membrane</location>
        <topology evidence="1">Single-pass membrane protein</topology>
    </subcellularLocation>
</comment>
<keyword evidence="2" id="KW-0812">Transmembrane</keyword>
<evidence type="ECO:0000256" key="1">
    <source>
        <dbReference type="ARBA" id="ARBA00004167"/>
    </source>
</evidence>
<dbReference type="SUPFAM" id="SSF57424">
    <property type="entry name" value="LDL receptor-like module"/>
    <property type="match status" value="4"/>
</dbReference>
<evidence type="ECO:0000256" key="7">
    <source>
        <dbReference type="ARBA" id="ARBA00023170"/>
    </source>
</evidence>
<name>A0A1Y3AUV4_EURMA</name>
<evidence type="ECO:0000256" key="5">
    <source>
        <dbReference type="ARBA" id="ARBA00023136"/>
    </source>
</evidence>
<dbReference type="InterPro" id="IPR036055">
    <property type="entry name" value="LDL_receptor-like_sf"/>
</dbReference>
<feature type="disulfide bond" evidence="9">
    <location>
        <begin position="149"/>
        <end position="164"/>
    </location>
</feature>
<evidence type="ECO:0000256" key="6">
    <source>
        <dbReference type="ARBA" id="ARBA00023157"/>
    </source>
</evidence>
<evidence type="ECO:0000256" key="4">
    <source>
        <dbReference type="ARBA" id="ARBA00022989"/>
    </source>
</evidence>
<evidence type="ECO:0000256" key="9">
    <source>
        <dbReference type="PROSITE-ProRule" id="PRU00124"/>
    </source>
</evidence>
<protein>
    <submittedName>
        <fullName evidence="10">Uncharacterized protein</fullName>
    </submittedName>
</protein>
<dbReference type="Pfam" id="PF00057">
    <property type="entry name" value="Ldl_recept_a"/>
    <property type="match status" value="3"/>
</dbReference>
<dbReference type="PROSITE" id="PS01209">
    <property type="entry name" value="LDLRA_1"/>
    <property type="match status" value="1"/>
</dbReference>
<dbReference type="GO" id="GO:0043235">
    <property type="term" value="C:receptor complex"/>
    <property type="evidence" value="ECO:0007669"/>
    <property type="project" value="TreeGrafter"/>
</dbReference>
<keyword evidence="11" id="KW-1185">Reference proteome</keyword>